<keyword evidence="5 7" id="KW-0472">Membrane</keyword>
<dbReference type="PROSITE" id="PS50850">
    <property type="entry name" value="MFS"/>
    <property type="match status" value="1"/>
</dbReference>
<dbReference type="PANTHER" id="PTHR42718:SF9">
    <property type="entry name" value="MAJOR FACILITATOR SUPERFAMILY MULTIDRUG TRANSPORTER MFSC"/>
    <property type="match status" value="1"/>
</dbReference>
<evidence type="ECO:0000259" key="8">
    <source>
        <dbReference type="PROSITE" id="PS50850"/>
    </source>
</evidence>
<feature type="domain" description="Major facilitator superfamily (MFS) profile" evidence="8">
    <location>
        <begin position="70"/>
        <end position="541"/>
    </location>
</feature>
<feature type="transmembrane region" description="Helical" evidence="7">
    <location>
        <begin position="169"/>
        <end position="187"/>
    </location>
</feature>
<evidence type="ECO:0000256" key="3">
    <source>
        <dbReference type="ARBA" id="ARBA00022692"/>
    </source>
</evidence>
<evidence type="ECO:0000313" key="9">
    <source>
        <dbReference type="EMBL" id="CDM38322.1"/>
    </source>
</evidence>
<feature type="transmembrane region" description="Helical" evidence="7">
    <location>
        <begin position="403"/>
        <end position="423"/>
    </location>
</feature>
<evidence type="ECO:0000256" key="7">
    <source>
        <dbReference type="SAM" id="Phobius"/>
    </source>
</evidence>
<keyword evidence="3 7" id="KW-0812">Transmembrane</keyword>
<dbReference type="AlphaFoldDB" id="W6R916"/>
<dbReference type="SUPFAM" id="SSF103473">
    <property type="entry name" value="MFS general substrate transporter"/>
    <property type="match status" value="2"/>
</dbReference>
<name>W6R916_PENRF</name>
<evidence type="ECO:0000256" key="5">
    <source>
        <dbReference type="ARBA" id="ARBA00023136"/>
    </source>
</evidence>
<feature type="transmembrane region" description="Helical" evidence="7">
    <location>
        <begin position="139"/>
        <end position="157"/>
    </location>
</feature>
<dbReference type="InterPro" id="IPR011701">
    <property type="entry name" value="MFS"/>
</dbReference>
<gene>
    <name evidence="9" type="ORF">PROQFM164_S11g000025</name>
</gene>
<evidence type="ECO:0000256" key="1">
    <source>
        <dbReference type="ARBA" id="ARBA00004141"/>
    </source>
</evidence>
<feature type="region of interest" description="Disordered" evidence="6">
    <location>
        <begin position="1"/>
        <end position="22"/>
    </location>
</feature>
<feature type="transmembrane region" description="Helical" evidence="7">
    <location>
        <begin position="228"/>
        <end position="249"/>
    </location>
</feature>
<organism evidence="9 10">
    <name type="scientific">Penicillium roqueforti (strain FM164)</name>
    <dbReference type="NCBI Taxonomy" id="1365484"/>
    <lineage>
        <taxon>Eukaryota</taxon>
        <taxon>Fungi</taxon>
        <taxon>Dikarya</taxon>
        <taxon>Ascomycota</taxon>
        <taxon>Pezizomycotina</taxon>
        <taxon>Eurotiomycetes</taxon>
        <taxon>Eurotiomycetidae</taxon>
        <taxon>Eurotiales</taxon>
        <taxon>Aspergillaceae</taxon>
        <taxon>Penicillium</taxon>
    </lineage>
</organism>
<dbReference type="GO" id="GO:0022857">
    <property type="term" value="F:transmembrane transporter activity"/>
    <property type="evidence" value="ECO:0007669"/>
    <property type="project" value="InterPro"/>
</dbReference>
<feature type="transmembrane region" description="Helical" evidence="7">
    <location>
        <begin position="296"/>
        <end position="317"/>
    </location>
</feature>
<feature type="transmembrane region" description="Helical" evidence="7">
    <location>
        <begin position="375"/>
        <end position="396"/>
    </location>
</feature>
<feature type="transmembrane region" description="Helical" evidence="7">
    <location>
        <begin position="70"/>
        <end position="98"/>
    </location>
</feature>
<dbReference type="PANTHER" id="PTHR42718">
    <property type="entry name" value="MAJOR FACILITATOR SUPERFAMILY MULTIDRUG TRANSPORTER MFSC"/>
    <property type="match status" value="1"/>
</dbReference>
<feature type="transmembrane region" description="Helical" evidence="7">
    <location>
        <begin position="199"/>
        <end position="222"/>
    </location>
</feature>
<proteinExistence type="predicted"/>
<feature type="transmembrane region" description="Helical" evidence="7">
    <location>
        <begin position="110"/>
        <end position="127"/>
    </location>
</feature>
<dbReference type="OMA" id="MGTAFMP"/>
<dbReference type="GO" id="GO:0016020">
    <property type="term" value="C:membrane"/>
    <property type="evidence" value="ECO:0007669"/>
    <property type="project" value="UniProtKB-SubCell"/>
</dbReference>
<protein>
    <submittedName>
        <fullName evidence="9">Major facilitator superfamily</fullName>
    </submittedName>
</protein>
<dbReference type="Pfam" id="PF07690">
    <property type="entry name" value="MFS_1"/>
    <property type="match status" value="2"/>
</dbReference>
<comment type="subcellular location">
    <subcellularLocation>
        <location evidence="1">Membrane</location>
        <topology evidence="1">Multi-pass membrane protein</topology>
    </subcellularLocation>
</comment>
<sequence length="545" mass="58860">MKKTTGNAGAQPQPASIDNMHGATFIMESSADNKPLAISAGTFNTSNEKPEPEIESFQELEAGQKLHLPLILTLAGAAFLNASQTLAVQSTVIILPSIGRDLGIPAERQQWIISAYYLSFGCFLLLFGRFADIFGRRSVFLIGSAWLTIVTILVPFAPNEIVMDLFRGLQGLGAAANVPTAIGILGATFQPGKYKNYAFAIYSAGSSCGSVLGNIFSGVIAQYVSWKWIFWVSAILCGIVTVAGQILIPHSKVEASSFSDLLVNVDWVGGTLVTGAIILLNLALTEGNVVGWTKSWVLLSLLLSFVLLLLFALWIWYLDRKTERPPLLRISIFRNSRFNAAQVIMATLFAAFNNYLVYATYFYQDYMGLGPLDTAIRFIPTGIMGFVGNIIAAKLLSRVPGYYLLVFSCSCVGISCLLMAVPIPPSTTYWAYSFPAMLLSTLGADIVHPTLNLFTLQCLPLEDQALGAALITAVLQVGRAVGITIATVVQISVERRAISHRGVEGDLSALLQGLHASQWFNFSLAVAACTVALLFFRGKEKVGAI</sequence>
<dbReference type="Proteomes" id="UP000030686">
    <property type="component" value="Unassembled WGS sequence"/>
</dbReference>
<keyword evidence="2" id="KW-0813">Transport</keyword>
<evidence type="ECO:0000256" key="4">
    <source>
        <dbReference type="ARBA" id="ARBA00022989"/>
    </source>
</evidence>
<evidence type="ECO:0000256" key="2">
    <source>
        <dbReference type="ARBA" id="ARBA00022448"/>
    </source>
</evidence>
<feature type="transmembrane region" description="Helical" evidence="7">
    <location>
        <begin position="261"/>
        <end position="284"/>
    </location>
</feature>
<dbReference type="OrthoDB" id="2130629at2759"/>
<feature type="transmembrane region" description="Helical" evidence="7">
    <location>
        <begin position="338"/>
        <end position="363"/>
    </location>
</feature>
<dbReference type="Gene3D" id="1.20.1250.20">
    <property type="entry name" value="MFS general substrate transporter like domains"/>
    <property type="match status" value="1"/>
</dbReference>
<evidence type="ECO:0000256" key="6">
    <source>
        <dbReference type="SAM" id="MobiDB-lite"/>
    </source>
</evidence>
<evidence type="ECO:0000313" key="10">
    <source>
        <dbReference type="Proteomes" id="UP000030686"/>
    </source>
</evidence>
<keyword evidence="4 7" id="KW-1133">Transmembrane helix</keyword>
<dbReference type="InterPro" id="IPR020846">
    <property type="entry name" value="MFS_dom"/>
</dbReference>
<dbReference type="Gene3D" id="1.20.1720.10">
    <property type="entry name" value="Multidrug resistance protein D"/>
    <property type="match status" value="1"/>
</dbReference>
<dbReference type="EMBL" id="HG792025">
    <property type="protein sequence ID" value="CDM38322.1"/>
    <property type="molecule type" value="Genomic_DNA"/>
</dbReference>
<keyword evidence="10" id="KW-1185">Reference proteome</keyword>
<reference evidence="9" key="1">
    <citation type="journal article" date="2014" name="Nat. Commun.">
        <title>Multiple recent horizontal transfers of a large genomic region in cheese making fungi.</title>
        <authorList>
            <person name="Cheeseman K."/>
            <person name="Ropars J."/>
            <person name="Renault P."/>
            <person name="Dupont J."/>
            <person name="Gouzy J."/>
            <person name="Branca A."/>
            <person name="Abraham A.L."/>
            <person name="Ceppi M."/>
            <person name="Conseiller E."/>
            <person name="Debuchy R."/>
            <person name="Malagnac F."/>
            <person name="Goarin A."/>
            <person name="Silar P."/>
            <person name="Lacoste S."/>
            <person name="Sallet E."/>
            <person name="Bensimon A."/>
            <person name="Giraud T."/>
            <person name="Brygoo Y."/>
        </authorList>
    </citation>
    <scope>NUCLEOTIDE SEQUENCE [LARGE SCALE GENOMIC DNA]</scope>
    <source>
        <strain evidence="9">FM164</strain>
    </source>
</reference>
<feature type="transmembrane region" description="Helical" evidence="7">
    <location>
        <begin position="519"/>
        <end position="536"/>
    </location>
</feature>
<feature type="compositionally biased region" description="Polar residues" evidence="6">
    <location>
        <begin position="1"/>
        <end position="16"/>
    </location>
</feature>
<accession>W6R916</accession>
<dbReference type="InterPro" id="IPR036259">
    <property type="entry name" value="MFS_trans_sf"/>
</dbReference>